<dbReference type="Proteomes" id="UP000243525">
    <property type="component" value="Unassembled WGS sequence"/>
</dbReference>
<dbReference type="RefSeq" id="WP_107822989.1">
    <property type="nucleotide sequence ID" value="NZ_OY782574.1"/>
</dbReference>
<feature type="transmembrane region" description="Helical" evidence="1">
    <location>
        <begin position="71"/>
        <end position="89"/>
    </location>
</feature>
<evidence type="ECO:0000313" key="3">
    <source>
        <dbReference type="Proteomes" id="UP000243525"/>
    </source>
</evidence>
<feature type="transmembrane region" description="Helical" evidence="1">
    <location>
        <begin position="158"/>
        <end position="183"/>
    </location>
</feature>
<dbReference type="Pfam" id="PF04018">
    <property type="entry name" value="VCA0040-like"/>
    <property type="match status" value="1"/>
</dbReference>
<evidence type="ECO:0000313" key="2">
    <source>
        <dbReference type="EMBL" id="PTN07791.1"/>
    </source>
</evidence>
<keyword evidence="1" id="KW-0812">Transmembrane</keyword>
<evidence type="ECO:0000256" key="1">
    <source>
        <dbReference type="SAM" id="Phobius"/>
    </source>
</evidence>
<feature type="transmembrane region" description="Helical" evidence="1">
    <location>
        <begin position="195"/>
        <end position="223"/>
    </location>
</feature>
<reference evidence="2 3" key="1">
    <citation type="submission" date="2018-04" db="EMBL/GenBank/DDBJ databases">
        <title>Genomic Encyclopedia of Archaeal and Bacterial Type Strains, Phase II (KMG-II): from individual species to whole genera.</title>
        <authorList>
            <person name="Goeker M."/>
        </authorList>
    </citation>
    <scope>NUCLEOTIDE SEQUENCE [LARGE SCALE GENOMIC DNA]</scope>
    <source>
        <strain evidence="2 3">DSM 28823</strain>
    </source>
</reference>
<name>A0A2T5BZR6_9BACT</name>
<accession>A0A2T5BZR6</accession>
<dbReference type="InterPro" id="IPR007163">
    <property type="entry name" value="VCA0040-like"/>
</dbReference>
<dbReference type="OrthoDB" id="9793746at2"/>
<keyword evidence="1" id="KW-1133">Transmembrane helix</keyword>
<proteinExistence type="predicted"/>
<protein>
    <submittedName>
        <fullName evidence="2">Putative membrane protein</fullName>
    </submittedName>
</protein>
<dbReference type="PANTHER" id="PTHR37308">
    <property type="entry name" value="INTEGRAL MEMBRANE PROTEIN"/>
    <property type="match status" value="1"/>
</dbReference>
<gene>
    <name evidence="2" type="ORF">C8N47_11356</name>
</gene>
<organism evidence="2 3">
    <name type="scientific">Mangrovibacterium marinum</name>
    <dbReference type="NCBI Taxonomy" id="1639118"/>
    <lineage>
        <taxon>Bacteria</taxon>
        <taxon>Pseudomonadati</taxon>
        <taxon>Bacteroidota</taxon>
        <taxon>Bacteroidia</taxon>
        <taxon>Marinilabiliales</taxon>
        <taxon>Prolixibacteraceae</taxon>
        <taxon>Mangrovibacterium</taxon>
    </lineage>
</organism>
<dbReference type="PANTHER" id="PTHR37308:SF1">
    <property type="entry name" value="POLYPRENYL-PHOSPHATE TRANSPORTER"/>
    <property type="match status" value="1"/>
</dbReference>
<dbReference type="AlphaFoldDB" id="A0A2T5BZR6"/>
<dbReference type="EMBL" id="QAAD01000013">
    <property type="protein sequence ID" value="PTN07791.1"/>
    <property type="molecule type" value="Genomic_DNA"/>
</dbReference>
<comment type="caution">
    <text evidence="2">The sequence shown here is derived from an EMBL/GenBank/DDBJ whole genome shotgun (WGS) entry which is preliminary data.</text>
</comment>
<feature type="transmembrane region" description="Helical" evidence="1">
    <location>
        <begin position="125"/>
        <end position="146"/>
    </location>
</feature>
<keyword evidence="3" id="KW-1185">Reference proteome</keyword>
<keyword evidence="1" id="KW-0472">Membrane</keyword>
<feature type="transmembrane region" description="Helical" evidence="1">
    <location>
        <begin position="285"/>
        <end position="305"/>
    </location>
</feature>
<feature type="transmembrane region" description="Helical" evidence="1">
    <location>
        <begin position="101"/>
        <end position="118"/>
    </location>
</feature>
<sequence>MKRKLKDYLLVSLKGIGMGAADVVPGVSGGTIAFITGIYQELIDSIQSINLKSLKLLFAGHIRDFWETTNANFLLSLIVGIGISVLSLAKGLKYLLENHPILVWSFFFGLIVASAIYVAREIKGWNIGTVVSLFVGTVVAYFITVITPAEANTSYPFIFLSGAIAICAMILPGISGSFILVLLGMYKFILDSISAFNLPVVGIFLVGAAVGIVSFSNILSWLLKKYYKPTIAMLAGFMIGSLNKVWPWKQVVETFVDRHGQVKPLIEQNVSPGSYFELTGHNAQLGMAIGLAVAGFALIFVIEGASKTLQKSRA</sequence>